<name>R9IKY4_9BACT</name>
<keyword evidence="1" id="KW-0472">Membrane</keyword>
<protein>
    <submittedName>
        <fullName evidence="2">Uncharacterized protein</fullName>
    </submittedName>
</protein>
<reference evidence="2 3" key="1">
    <citation type="submission" date="2013-04" db="EMBL/GenBank/DDBJ databases">
        <title>The Genome Sequence of Bacteroides massiliensis dnLKV3.</title>
        <authorList>
            <consortium name="The Broad Institute Genomics Platform"/>
            <consortium name="The Broad Institute Genome Sequencing Center for Infectious Disease"/>
            <person name="Earl A."/>
            <person name="Xavier R."/>
            <person name="Kuhn K."/>
            <person name="Stappenbeck T."/>
            <person name="Walker B."/>
            <person name="Young S."/>
            <person name="Zeng Q."/>
            <person name="Gargeya S."/>
            <person name="Fitzgerald M."/>
            <person name="Haas B."/>
            <person name="Abouelleil A."/>
            <person name="Allen A.W."/>
            <person name="Alvarado L."/>
            <person name="Arachchi H.M."/>
            <person name="Berlin A.M."/>
            <person name="Chapman S.B."/>
            <person name="Gainer-Dewar J."/>
            <person name="Goldberg J."/>
            <person name="Griggs A."/>
            <person name="Gujja S."/>
            <person name="Hansen M."/>
            <person name="Howarth C."/>
            <person name="Imamovic A."/>
            <person name="Ireland A."/>
            <person name="Larimer J."/>
            <person name="McCowan C."/>
            <person name="Murphy C."/>
            <person name="Pearson M."/>
            <person name="Poon T.W."/>
            <person name="Priest M."/>
            <person name="Roberts A."/>
            <person name="Saif S."/>
            <person name="Shea T."/>
            <person name="Sisk P."/>
            <person name="Sykes S."/>
            <person name="Wortman J."/>
            <person name="Nusbaum C."/>
            <person name="Birren B."/>
        </authorList>
    </citation>
    <scope>NUCLEOTIDE SEQUENCE [LARGE SCALE GENOMIC DNA]</scope>
    <source>
        <strain evidence="3">dnLKV3</strain>
    </source>
</reference>
<dbReference type="Proteomes" id="UP000014200">
    <property type="component" value="Unassembled WGS sequence"/>
</dbReference>
<evidence type="ECO:0000313" key="2">
    <source>
        <dbReference type="EMBL" id="EOS15233.1"/>
    </source>
</evidence>
<dbReference type="STRING" id="1235788.C802_00567"/>
<dbReference type="HOGENOM" id="CLU_3058577_0_0_10"/>
<feature type="transmembrane region" description="Helical" evidence="1">
    <location>
        <begin position="20"/>
        <end position="38"/>
    </location>
</feature>
<keyword evidence="1" id="KW-0812">Transmembrane</keyword>
<evidence type="ECO:0000313" key="3">
    <source>
        <dbReference type="Proteomes" id="UP000014200"/>
    </source>
</evidence>
<keyword evidence="1" id="KW-1133">Transmembrane helix</keyword>
<dbReference type="EMBL" id="ASSP01000005">
    <property type="protein sequence ID" value="EOS15233.1"/>
    <property type="molecule type" value="Genomic_DNA"/>
</dbReference>
<sequence>MTFGENLLSVQRDKTYIKIYYFFTSIEYNLIIIIYRNYQLKGIELTEEIITKH</sequence>
<keyword evidence="3" id="KW-1185">Reference proteome</keyword>
<evidence type="ECO:0000256" key="1">
    <source>
        <dbReference type="SAM" id="Phobius"/>
    </source>
</evidence>
<organism evidence="2 3">
    <name type="scientific">Phocaeicola sartorii</name>
    <dbReference type="NCBI Taxonomy" id="671267"/>
    <lineage>
        <taxon>Bacteria</taxon>
        <taxon>Pseudomonadati</taxon>
        <taxon>Bacteroidota</taxon>
        <taxon>Bacteroidia</taxon>
        <taxon>Bacteroidales</taxon>
        <taxon>Bacteroidaceae</taxon>
        <taxon>Phocaeicola</taxon>
    </lineage>
</organism>
<comment type="caution">
    <text evidence="2">The sequence shown here is derived from an EMBL/GenBank/DDBJ whole genome shotgun (WGS) entry which is preliminary data.</text>
</comment>
<proteinExistence type="predicted"/>
<accession>R9IKY4</accession>
<dbReference type="AlphaFoldDB" id="R9IKY4"/>
<gene>
    <name evidence="2" type="ORF">C802_00567</name>
</gene>